<dbReference type="HOGENOM" id="CLU_020019_5_2_1"/>
<feature type="transmembrane region" description="Helical" evidence="6">
    <location>
        <begin position="115"/>
        <end position="137"/>
    </location>
</feature>
<dbReference type="PANTHER" id="PTHR47002:SF2">
    <property type="entry name" value="AQUAPORIN AQPAE.A-LIKE"/>
    <property type="match status" value="1"/>
</dbReference>
<sequence>MVSFLPQASFIQPDDGSTTLPAPVATIPFAGRIGANQEFSVDKTNQQQVEFLKKFPDAAPWIPWKESLSLHQFLEIEIWKAGVIEGVGSCLLTYITCFIAIGLGQLVNNLASGPLVPSLLGAMSALIVLPLLIFAAGPLSGGHLNPLITIATFFTRLATLPRSIIYVTFQTFGGAIAGWLLRASFDTRDFIVPGCQYNSSMVPIGSAFAIEFTTDFLLIFLSFSVGLDPRQRSVFGPALSPIFVGLGLAICTFGTGFSRPGYTGFCMHRPTRKFQIYYKAYC</sequence>
<dbReference type="AlphaFoldDB" id="V5G7R9"/>
<feature type="transmembrane region" description="Helical" evidence="6">
    <location>
        <begin position="202"/>
        <end position="226"/>
    </location>
</feature>
<dbReference type="GO" id="GO:0016020">
    <property type="term" value="C:membrane"/>
    <property type="evidence" value="ECO:0007669"/>
    <property type="project" value="UniProtKB-SubCell"/>
</dbReference>
<dbReference type="InParanoid" id="V5G7R9"/>
<accession>V5G7R9</accession>
<keyword evidence="2 5" id="KW-0812">Transmembrane</keyword>
<evidence type="ECO:0000256" key="4">
    <source>
        <dbReference type="ARBA" id="ARBA00023136"/>
    </source>
</evidence>
<evidence type="ECO:0000313" key="8">
    <source>
        <dbReference type="Proteomes" id="UP000018001"/>
    </source>
</evidence>
<evidence type="ECO:0000256" key="1">
    <source>
        <dbReference type="ARBA" id="ARBA00004141"/>
    </source>
</evidence>
<gene>
    <name evidence="7" type="ORF">PVAR5_6744</name>
</gene>
<dbReference type="Gene3D" id="1.20.1080.10">
    <property type="entry name" value="Glycerol uptake facilitator protein"/>
    <property type="match status" value="1"/>
</dbReference>
<feature type="transmembrane region" description="Helical" evidence="6">
    <location>
        <begin position="238"/>
        <end position="257"/>
    </location>
</feature>
<feature type="transmembrane region" description="Helical" evidence="6">
    <location>
        <begin position="78"/>
        <end position="103"/>
    </location>
</feature>
<name>V5G7R9_BYSSN</name>
<dbReference type="PRINTS" id="PR00783">
    <property type="entry name" value="MINTRINSICP"/>
</dbReference>
<comment type="similarity">
    <text evidence="5">Belongs to the MIP/aquaporin (TC 1.A.8) family.</text>
</comment>
<dbReference type="OrthoDB" id="3222at2759"/>
<evidence type="ECO:0000313" key="7">
    <source>
        <dbReference type="EMBL" id="GAD98056.1"/>
    </source>
</evidence>
<dbReference type="SUPFAM" id="SSF81338">
    <property type="entry name" value="Aquaporin-like"/>
    <property type="match status" value="1"/>
</dbReference>
<dbReference type="eggNOG" id="KOG0223">
    <property type="taxonomic scope" value="Eukaryota"/>
</dbReference>
<dbReference type="Pfam" id="PF00230">
    <property type="entry name" value="MIP"/>
    <property type="match status" value="1"/>
</dbReference>
<evidence type="ECO:0000256" key="6">
    <source>
        <dbReference type="SAM" id="Phobius"/>
    </source>
</evidence>
<evidence type="ECO:0000256" key="3">
    <source>
        <dbReference type="ARBA" id="ARBA00022989"/>
    </source>
</evidence>
<evidence type="ECO:0000256" key="5">
    <source>
        <dbReference type="RuleBase" id="RU000477"/>
    </source>
</evidence>
<keyword evidence="4 6" id="KW-0472">Membrane</keyword>
<organism evidence="7 8">
    <name type="scientific">Byssochlamys spectabilis (strain No. 5 / NBRC 109023)</name>
    <name type="common">Paecilomyces variotii</name>
    <dbReference type="NCBI Taxonomy" id="1356009"/>
    <lineage>
        <taxon>Eukaryota</taxon>
        <taxon>Fungi</taxon>
        <taxon>Dikarya</taxon>
        <taxon>Ascomycota</taxon>
        <taxon>Pezizomycotina</taxon>
        <taxon>Eurotiomycetes</taxon>
        <taxon>Eurotiomycetidae</taxon>
        <taxon>Eurotiales</taxon>
        <taxon>Thermoascaceae</taxon>
        <taxon>Paecilomyces</taxon>
    </lineage>
</organism>
<keyword evidence="8" id="KW-1185">Reference proteome</keyword>
<comment type="caution">
    <text evidence="7">The sequence shown here is derived from an EMBL/GenBank/DDBJ whole genome shotgun (WGS) entry which is preliminary data.</text>
</comment>
<reference evidence="8" key="1">
    <citation type="journal article" date="2014" name="Genome Announc.">
        <title>Draft genome sequence of the formaldehyde-resistant fungus Byssochlamys spectabilis No. 5 (anamorph Paecilomyces variotii No. 5) (NBRC109023).</title>
        <authorList>
            <person name="Oka T."/>
            <person name="Ekino K."/>
            <person name="Fukuda K."/>
            <person name="Nomura Y."/>
        </authorList>
    </citation>
    <scope>NUCLEOTIDE SEQUENCE [LARGE SCALE GENOMIC DNA]</scope>
    <source>
        <strain evidence="8">No. 5 / NBRC 109023</strain>
    </source>
</reference>
<dbReference type="Proteomes" id="UP000018001">
    <property type="component" value="Unassembled WGS sequence"/>
</dbReference>
<dbReference type="EMBL" id="BAUL01000226">
    <property type="protein sequence ID" value="GAD98056.1"/>
    <property type="molecule type" value="Genomic_DNA"/>
</dbReference>
<dbReference type="PANTHER" id="PTHR47002">
    <property type="entry name" value="AQUAPORIN-LIKE"/>
    <property type="match status" value="1"/>
</dbReference>
<protein>
    <recommendedName>
        <fullName evidence="9">Aquaporin-like protein</fullName>
    </recommendedName>
</protein>
<proteinExistence type="inferred from homology"/>
<keyword evidence="5" id="KW-0813">Transport</keyword>
<evidence type="ECO:0000256" key="2">
    <source>
        <dbReference type="ARBA" id="ARBA00022692"/>
    </source>
</evidence>
<keyword evidence="3 6" id="KW-1133">Transmembrane helix</keyword>
<comment type="subcellular location">
    <subcellularLocation>
        <location evidence="1">Membrane</location>
        <topology evidence="1">Multi-pass membrane protein</topology>
    </subcellularLocation>
</comment>
<dbReference type="GO" id="GO:0015267">
    <property type="term" value="F:channel activity"/>
    <property type="evidence" value="ECO:0007669"/>
    <property type="project" value="InterPro"/>
</dbReference>
<dbReference type="InterPro" id="IPR023271">
    <property type="entry name" value="Aquaporin-like"/>
</dbReference>
<dbReference type="InterPro" id="IPR000425">
    <property type="entry name" value="MIP"/>
</dbReference>
<feature type="transmembrane region" description="Helical" evidence="6">
    <location>
        <begin position="163"/>
        <end position="181"/>
    </location>
</feature>
<evidence type="ECO:0008006" key="9">
    <source>
        <dbReference type="Google" id="ProtNLM"/>
    </source>
</evidence>